<name>X6N1F7_RETFI</name>
<evidence type="ECO:0000313" key="3">
    <source>
        <dbReference type="Proteomes" id="UP000023152"/>
    </source>
</evidence>
<evidence type="ECO:0000256" key="1">
    <source>
        <dbReference type="SAM" id="MobiDB-lite"/>
    </source>
</evidence>
<reference evidence="2 3" key="1">
    <citation type="journal article" date="2013" name="Curr. Biol.">
        <title>The Genome of the Foraminiferan Reticulomyxa filosa.</title>
        <authorList>
            <person name="Glockner G."/>
            <person name="Hulsmann N."/>
            <person name="Schleicher M."/>
            <person name="Noegel A.A."/>
            <person name="Eichinger L."/>
            <person name="Gallinger C."/>
            <person name="Pawlowski J."/>
            <person name="Sierra R."/>
            <person name="Euteneuer U."/>
            <person name="Pillet L."/>
            <person name="Moustafa A."/>
            <person name="Platzer M."/>
            <person name="Groth M."/>
            <person name="Szafranski K."/>
            <person name="Schliwa M."/>
        </authorList>
    </citation>
    <scope>NUCLEOTIDE SEQUENCE [LARGE SCALE GENOMIC DNA]</scope>
</reference>
<accession>X6N1F7</accession>
<dbReference type="AlphaFoldDB" id="X6N1F7"/>
<proteinExistence type="predicted"/>
<keyword evidence="3" id="KW-1185">Reference proteome</keyword>
<feature type="compositionally biased region" description="Basic and acidic residues" evidence="1">
    <location>
        <begin position="24"/>
        <end position="35"/>
    </location>
</feature>
<gene>
    <name evidence="2" type="ORF">RFI_18074</name>
</gene>
<evidence type="ECO:0000313" key="2">
    <source>
        <dbReference type="EMBL" id="ETO19157.1"/>
    </source>
</evidence>
<organism evidence="2 3">
    <name type="scientific">Reticulomyxa filosa</name>
    <dbReference type="NCBI Taxonomy" id="46433"/>
    <lineage>
        <taxon>Eukaryota</taxon>
        <taxon>Sar</taxon>
        <taxon>Rhizaria</taxon>
        <taxon>Retaria</taxon>
        <taxon>Foraminifera</taxon>
        <taxon>Monothalamids</taxon>
        <taxon>Reticulomyxidae</taxon>
        <taxon>Reticulomyxa</taxon>
    </lineage>
</organism>
<comment type="caution">
    <text evidence="2">The sequence shown here is derived from an EMBL/GenBank/DDBJ whole genome shotgun (WGS) entry which is preliminary data.</text>
</comment>
<sequence>MNSDRNINTNYATTYSHIARTRSAHNERSFPERAQQRARYPQNYKYPQSLSPFGQQRKPPTAQYEGPPSQISLPSMCVVGTGEFLESRSLVGNEIEVPREDLDITGPIAKLELSAKKVEPQKVNETIVSDSGKNRQVGNKPQDTVTLTHGKKAYNKDEFFDKLNLDSSKNMNQGQFSLDTTRPGVQISQRQRQLDVETFGSVAEKYRFASSQRNVGQTRSETYFQQLTAMATRRIQRILKIWMSLFHFWGYQNKGGKKCKIVLIRKAHRQ</sequence>
<dbReference type="EMBL" id="ASPP01013962">
    <property type="protein sequence ID" value="ETO19157.1"/>
    <property type="molecule type" value="Genomic_DNA"/>
</dbReference>
<protein>
    <submittedName>
        <fullName evidence="2">Uncharacterized protein</fullName>
    </submittedName>
</protein>
<dbReference type="Proteomes" id="UP000023152">
    <property type="component" value="Unassembled WGS sequence"/>
</dbReference>
<feature type="compositionally biased region" description="Polar residues" evidence="1">
    <location>
        <begin position="45"/>
        <end position="54"/>
    </location>
</feature>
<feature type="region of interest" description="Disordered" evidence="1">
    <location>
        <begin position="22"/>
        <end position="69"/>
    </location>
</feature>